<name>A0A7S3Q4A8_9STRA</name>
<reference evidence="2" key="1">
    <citation type="submission" date="2021-01" db="EMBL/GenBank/DDBJ databases">
        <authorList>
            <person name="Corre E."/>
            <person name="Pelletier E."/>
            <person name="Niang G."/>
            <person name="Scheremetjew M."/>
            <person name="Finn R."/>
            <person name="Kale V."/>
            <person name="Holt S."/>
            <person name="Cochrane G."/>
            <person name="Meng A."/>
            <person name="Brown T."/>
            <person name="Cohen L."/>
        </authorList>
    </citation>
    <scope>NUCLEOTIDE SEQUENCE</scope>
    <source>
        <strain evidence="2">MM31A-1</strain>
    </source>
</reference>
<evidence type="ECO:0000256" key="1">
    <source>
        <dbReference type="SAM" id="MobiDB-lite"/>
    </source>
</evidence>
<gene>
    <name evidence="2" type="ORF">CDEB00056_LOCUS10173</name>
</gene>
<sequence length="607" mass="66406">MGLGDISLIVKSAVAETLTNISSSNPNIPSQHVKKEGWTETFGNLEASESAKARKEIKAKAEISILNSSNKKNNSDPNDIQIIQYRMEWGSQLFLRIHNIPHTVVNTPYVSNQTTGAYPQYRNLPQQIMIGNDEILPHLMDICNDGNVNVNGDGDDKGSSGIISSADADTMCAISLIEELKLILNSLKFGDYRAWEDIYKNQCIHASTLHGMEHDNQYNYDMSGASSSSSGSGSGFKFYGLARFQAWAERSIHLKRAKVGNATRHLHLRSNSNNGKDANYQHQHCSIWDEASGKFNKTAAIALASERYAALDAKLEHGHGSMTLVGAASNTTATSTSTSTTNTELSLSSADIMLFAHLAEALCDLNLVTVLAECQNLVLFFQTVYERYFGKAYQAARIQEQQQSSRLSSSTAASAPESSSSSTPSSFAWIRANNEKNAMNQFNRIPMNESSVIRKVSVGGGGTIGNYQDAIKIMQSVAMHCHDLQEVLADMSLQTKGERAKFASESNPEGKEVGWLFHKWRMGGDFEADKKKKKKSDGSDGDYDGNDDDADGTDPGTSKKYTQQMKKLLREAKKNDELWISGVICASVIGLISVVGVETVDGDVDDR</sequence>
<feature type="region of interest" description="Disordered" evidence="1">
    <location>
        <begin position="407"/>
        <end position="426"/>
    </location>
</feature>
<feature type="region of interest" description="Disordered" evidence="1">
    <location>
        <begin position="528"/>
        <end position="559"/>
    </location>
</feature>
<organism evidence="2">
    <name type="scientific">Chaetoceros debilis</name>
    <dbReference type="NCBI Taxonomy" id="122233"/>
    <lineage>
        <taxon>Eukaryota</taxon>
        <taxon>Sar</taxon>
        <taxon>Stramenopiles</taxon>
        <taxon>Ochrophyta</taxon>
        <taxon>Bacillariophyta</taxon>
        <taxon>Coscinodiscophyceae</taxon>
        <taxon>Chaetocerotophycidae</taxon>
        <taxon>Chaetocerotales</taxon>
        <taxon>Chaetocerotaceae</taxon>
        <taxon>Chaetoceros</taxon>
    </lineage>
</organism>
<dbReference type="AlphaFoldDB" id="A0A7S3Q4A8"/>
<dbReference type="EMBL" id="HBIO01013071">
    <property type="protein sequence ID" value="CAE0465332.1"/>
    <property type="molecule type" value="Transcribed_RNA"/>
</dbReference>
<feature type="compositionally biased region" description="Acidic residues" evidence="1">
    <location>
        <begin position="539"/>
        <end position="552"/>
    </location>
</feature>
<proteinExistence type="predicted"/>
<accession>A0A7S3Q4A8</accession>
<protein>
    <submittedName>
        <fullName evidence="2">Uncharacterized protein</fullName>
    </submittedName>
</protein>
<evidence type="ECO:0000313" key="2">
    <source>
        <dbReference type="EMBL" id="CAE0465332.1"/>
    </source>
</evidence>